<proteinExistence type="predicted"/>
<keyword evidence="9" id="KW-1185">Reference proteome</keyword>
<dbReference type="PROSITE" id="PS51257">
    <property type="entry name" value="PROKAR_LIPOPROTEIN"/>
    <property type="match status" value="1"/>
</dbReference>
<dbReference type="InterPro" id="IPR006059">
    <property type="entry name" value="SBP"/>
</dbReference>
<evidence type="ECO:0008006" key="10">
    <source>
        <dbReference type="Google" id="ProtNLM"/>
    </source>
</evidence>
<feature type="signal peptide" evidence="7">
    <location>
        <begin position="1"/>
        <end position="31"/>
    </location>
</feature>
<reference evidence="8 9" key="1">
    <citation type="submission" date="2021-06" db="EMBL/GenBank/DDBJ databases">
        <authorList>
            <person name="Criscuolo A."/>
        </authorList>
    </citation>
    <scope>NUCLEOTIDE SEQUENCE [LARGE SCALE GENOMIC DNA]</scope>
    <source>
        <strain evidence="9">CIP 111802</strain>
    </source>
</reference>
<sequence length="449" mass="49896">MNPSLKAITTLSLAASLALSGCSSSQSPSSAASDDSGKKEATSTFTVPTDPVTLKFLVHGVSLSDVDFQTFYVEPLKKKYPHITLELMTKTNGTTEALEKLIAANDMPDIIMLDNDWYMPLKQLGIPEDLTDLIKKFQIDLTKLDPQTVQTVRGLEPGKFPLMPYYQSAGAMFYNKDLFNQFGLPYPKDDMQWPEVMELARKMTRMQDGVQYIGVDLRLPDHMVSPYSQPFVDPKTNKALIDTPLYKRVLEVFDQMYKMPGFVSGNKYAYAPDGFIKDKNVAMVPDWYSKTLSDLVQAQANGMAPDWDLVTNPTFEDRVGKGRHAIAGGLVISKTSKHKDQAMQVLQMMASREEQILLSSNAKVTIMNDDGVKKAFGTAIPALKDKNTAAIFKYPASPTPPANIADKEVQSIIRDMRKGIAIDKKDINTVLREAQEKADKKIAELTVSK</sequence>
<evidence type="ECO:0000256" key="1">
    <source>
        <dbReference type="ARBA" id="ARBA00022475"/>
    </source>
</evidence>
<dbReference type="PANTHER" id="PTHR43649">
    <property type="entry name" value="ARABINOSE-BINDING PROTEIN-RELATED"/>
    <property type="match status" value="1"/>
</dbReference>
<evidence type="ECO:0000256" key="6">
    <source>
        <dbReference type="SAM" id="MobiDB-lite"/>
    </source>
</evidence>
<keyword evidence="1" id="KW-1003">Cell membrane</keyword>
<keyword evidence="3" id="KW-0472">Membrane</keyword>
<gene>
    <name evidence="8" type="ORF">PAECIP111802_07236</name>
</gene>
<feature type="region of interest" description="Disordered" evidence="6">
    <location>
        <begin position="24"/>
        <end position="44"/>
    </location>
</feature>
<feature type="chain" id="PRO_5046059358" description="Extracellular solute-binding protein" evidence="7">
    <location>
        <begin position="32"/>
        <end position="449"/>
    </location>
</feature>
<accession>A0ABN7TXS5</accession>
<evidence type="ECO:0000313" key="9">
    <source>
        <dbReference type="Proteomes" id="UP000730618"/>
    </source>
</evidence>
<feature type="compositionally biased region" description="Low complexity" evidence="6">
    <location>
        <begin position="24"/>
        <end position="34"/>
    </location>
</feature>
<keyword evidence="5" id="KW-0449">Lipoprotein</keyword>
<dbReference type="Pfam" id="PF01547">
    <property type="entry name" value="SBP_bac_1"/>
    <property type="match status" value="1"/>
</dbReference>
<evidence type="ECO:0000256" key="7">
    <source>
        <dbReference type="SAM" id="SignalP"/>
    </source>
</evidence>
<comment type="caution">
    <text evidence="8">The sequence shown here is derived from an EMBL/GenBank/DDBJ whole genome shotgun (WGS) entry which is preliminary data.</text>
</comment>
<dbReference type="Proteomes" id="UP000730618">
    <property type="component" value="Unassembled WGS sequence"/>
</dbReference>
<keyword evidence="2 7" id="KW-0732">Signal</keyword>
<evidence type="ECO:0000256" key="3">
    <source>
        <dbReference type="ARBA" id="ARBA00023136"/>
    </source>
</evidence>
<evidence type="ECO:0000256" key="4">
    <source>
        <dbReference type="ARBA" id="ARBA00023139"/>
    </source>
</evidence>
<evidence type="ECO:0000256" key="5">
    <source>
        <dbReference type="ARBA" id="ARBA00023288"/>
    </source>
</evidence>
<dbReference type="RefSeq" id="WP_218103355.1">
    <property type="nucleotide sequence ID" value="NZ_CAJVCE010000052.1"/>
</dbReference>
<evidence type="ECO:0000256" key="2">
    <source>
        <dbReference type="ARBA" id="ARBA00022729"/>
    </source>
</evidence>
<evidence type="ECO:0000313" key="8">
    <source>
        <dbReference type="EMBL" id="CAG7658976.1"/>
    </source>
</evidence>
<dbReference type="InterPro" id="IPR050490">
    <property type="entry name" value="Bact_solute-bd_prot1"/>
</dbReference>
<protein>
    <recommendedName>
        <fullName evidence="10">Extracellular solute-binding protein</fullName>
    </recommendedName>
</protein>
<keyword evidence="4" id="KW-0564">Palmitate</keyword>
<organism evidence="8 9">
    <name type="scientific">Paenibacillus allorhizosphaerae</name>
    <dbReference type="NCBI Taxonomy" id="2849866"/>
    <lineage>
        <taxon>Bacteria</taxon>
        <taxon>Bacillati</taxon>
        <taxon>Bacillota</taxon>
        <taxon>Bacilli</taxon>
        <taxon>Bacillales</taxon>
        <taxon>Paenibacillaceae</taxon>
        <taxon>Paenibacillus</taxon>
    </lineage>
</organism>
<dbReference type="PANTHER" id="PTHR43649:SF33">
    <property type="entry name" value="POLYGALACTURONAN_RHAMNOGALACTURONAN-BINDING PROTEIN YTCQ"/>
    <property type="match status" value="1"/>
</dbReference>
<name>A0ABN7TXS5_9BACL</name>
<dbReference type="EMBL" id="CAJVCE010000052">
    <property type="protein sequence ID" value="CAG7658976.1"/>
    <property type="molecule type" value="Genomic_DNA"/>
</dbReference>